<evidence type="ECO:0000256" key="1">
    <source>
        <dbReference type="SAM" id="SignalP"/>
    </source>
</evidence>
<evidence type="ECO:0000259" key="2">
    <source>
        <dbReference type="Pfam" id="PF13349"/>
    </source>
</evidence>
<accession>A0A9X2FW58</accession>
<feature type="signal peptide" evidence="1">
    <location>
        <begin position="1"/>
        <end position="21"/>
    </location>
</feature>
<keyword evidence="1" id="KW-0732">Signal</keyword>
<feature type="domain" description="DUF4097" evidence="2">
    <location>
        <begin position="39"/>
        <end position="256"/>
    </location>
</feature>
<protein>
    <submittedName>
        <fullName evidence="3">DUF4097 domain-containing protein</fullName>
    </submittedName>
</protein>
<keyword evidence="4" id="KW-1185">Reference proteome</keyword>
<feature type="chain" id="PRO_5040770011" evidence="1">
    <location>
        <begin position="22"/>
        <end position="319"/>
    </location>
</feature>
<dbReference type="RefSeq" id="WP_253618631.1">
    <property type="nucleotide sequence ID" value="NZ_JAMZDE010000006.1"/>
</dbReference>
<evidence type="ECO:0000313" key="4">
    <source>
        <dbReference type="Proteomes" id="UP001139474"/>
    </source>
</evidence>
<evidence type="ECO:0000313" key="3">
    <source>
        <dbReference type="EMBL" id="MCP1339110.1"/>
    </source>
</evidence>
<dbReference type="Pfam" id="PF13349">
    <property type="entry name" value="DUF4097"/>
    <property type="match status" value="1"/>
</dbReference>
<gene>
    <name evidence="3" type="ORF">NJR55_05830</name>
</gene>
<comment type="caution">
    <text evidence="3">The sequence shown here is derived from an EMBL/GenBank/DDBJ whole genome shotgun (WGS) entry which is preliminary data.</text>
</comment>
<name>A0A9X2FW58_9GAMM</name>
<dbReference type="EMBL" id="JAMZDE010000006">
    <property type="protein sequence ID" value="MCP1339110.1"/>
    <property type="molecule type" value="Genomic_DNA"/>
</dbReference>
<dbReference type="Proteomes" id="UP001139474">
    <property type="component" value="Unassembled WGS sequence"/>
</dbReference>
<dbReference type="AlphaFoldDB" id="A0A9X2FW58"/>
<proteinExistence type="predicted"/>
<organism evidence="3 4">
    <name type="scientific">Idiomarina rhizosphaerae</name>
    <dbReference type="NCBI Taxonomy" id="2961572"/>
    <lineage>
        <taxon>Bacteria</taxon>
        <taxon>Pseudomonadati</taxon>
        <taxon>Pseudomonadota</taxon>
        <taxon>Gammaproteobacteria</taxon>
        <taxon>Alteromonadales</taxon>
        <taxon>Idiomarinaceae</taxon>
        <taxon>Idiomarina</taxon>
    </lineage>
</organism>
<dbReference type="InterPro" id="IPR025164">
    <property type="entry name" value="Toastrack_DUF4097"/>
</dbReference>
<reference evidence="3" key="1">
    <citation type="submission" date="2022-06" db="EMBL/GenBank/DDBJ databases">
        <title>Idiomarina rhizosphaerae M1R2S28.</title>
        <authorList>
            <person name="Sun J.-Q."/>
            <person name="Li L.-F."/>
        </authorList>
    </citation>
    <scope>NUCLEOTIDE SEQUENCE</scope>
    <source>
        <strain evidence="3">M1R2S28</strain>
    </source>
</reference>
<sequence>MNRILSLVGLLLLILSFTVLAQQEVDETLSVSPGARVLIDNMRGKVELIVHEENEIRVVGTLDEKTEKFVFEQRGNGIHINVETPQERGFNFSSDDGGSDLKIYLPASMDIKVNGVSMDVIANEFNGGLEIRLVSGDVTVNKIKNRLLLKTVSGDIDAKDIEGDVRFETVSGDIMDIRNSSDAATYQSVSGDITSQSDSIAEFTAQSVSGDIDAKIGTLRKGKMTTVSGDAILTAGLNENARLEASSVSGDLTFKWEGEIHANFNLKSNAGGEITNYLTEDKATEAEWGPSSKLEFMVGEGSADVSATTVSGEITLDKN</sequence>